<comment type="similarity">
    <text evidence="3">Belongs to the BCKDHA family.</text>
</comment>
<evidence type="ECO:0000256" key="11">
    <source>
        <dbReference type="ARBA" id="ARBA00031050"/>
    </source>
</evidence>
<keyword evidence="15" id="KW-1185">Reference proteome</keyword>
<evidence type="ECO:0000256" key="3">
    <source>
        <dbReference type="ARBA" id="ARBA00008646"/>
    </source>
</evidence>
<dbReference type="GO" id="GO:0046872">
    <property type="term" value="F:metal ion binding"/>
    <property type="evidence" value="ECO:0007669"/>
    <property type="project" value="UniProtKB-KW"/>
</dbReference>
<proteinExistence type="inferred from homology"/>
<dbReference type="Proteomes" id="UP001633002">
    <property type="component" value="Unassembled WGS sequence"/>
</dbReference>
<dbReference type="GO" id="GO:0009083">
    <property type="term" value="P:branched-chain amino acid catabolic process"/>
    <property type="evidence" value="ECO:0007669"/>
    <property type="project" value="UniProtKB-ARBA"/>
</dbReference>
<evidence type="ECO:0000256" key="10">
    <source>
        <dbReference type="ARBA" id="ARBA00023128"/>
    </source>
</evidence>
<evidence type="ECO:0000256" key="2">
    <source>
        <dbReference type="ARBA" id="ARBA00004305"/>
    </source>
</evidence>
<keyword evidence="6" id="KW-0479">Metal-binding</keyword>
<gene>
    <name evidence="14" type="ORF">R1sor_000115</name>
</gene>
<evidence type="ECO:0000256" key="4">
    <source>
        <dbReference type="ARBA" id="ARBA00011516"/>
    </source>
</evidence>
<evidence type="ECO:0000256" key="1">
    <source>
        <dbReference type="ARBA" id="ARBA00001964"/>
    </source>
</evidence>
<dbReference type="Gene3D" id="3.40.50.970">
    <property type="match status" value="1"/>
</dbReference>
<dbReference type="SUPFAM" id="SSF52518">
    <property type="entry name" value="Thiamin diphosphate-binding fold (THDP-binding)"/>
    <property type="match status" value="1"/>
</dbReference>
<keyword evidence="8" id="KW-0630">Potassium</keyword>
<comment type="caution">
    <text evidence="14">The sequence shown here is derived from an EMBL/GenBank/DDBJ whole genome shotgun (WGS) entry which is preliminary data.</text>
</comment>
<dbReference type="InterPro" id="IPR001017">
    <property type="entry name" value="DH_E1"/>
</dbReference>
<dbReference type="PANTHER" id="PTHR43380:SF1">
    <property type="entry name" value="2-OXOISOVALERATE DEHYDROGENASE SUBUNIT ALPHA, MITOCHONDRIAL"/>
    <property type="match status" value="1"/>
</dbReference>
<protein>
    <recommendedName>
        <fullName evidence="5">3-methyl-2-oxobutanoate dehydrogenase (2-methylpropanoyl-transferring)</fullName>
        <ecNumber evidence="5">1.2.4.4</ecNumber>
    </recommendedName>
    <alternativeName>
        <fullName evidence="11">Branched-chain alpha-keto acid dehydrogenase E1 component alpha chain</fullName>
    </alternativeName>
</protein>
<dbReference type="EMBL" id="JBJQOH010000006">
    <property type="protein sequence ID" value="KAL3682093.1"/>
    <property type="molecule type" value="Genomic_DNA"/>
</dbReference>
<comment type="subcellular location">
    <subcellularLocation>
        <location evidence="2">Mitochondrion matrix</location>
    </subcellularLocation>
</comment>
<keyword evidence="10" id="KW-0496">Mitochondrion</keyword>
<dbReference type="EC" id="1.2.4.4" evidence="5"/>
<evidence type="ECO:0000313" key="15">
    <source>
        <dbReference type="Proteomes" id="UP001633002"/>
    </source>
</evidence>
<dbReference type="AlphaFoldDB" id="A0ABD3GSF6"/>
<dbReference type="InterPro" id="IPR050771">
    <property type="entry name" value="Alpha-ketoacid_DH_E1_comp"/>
</dbReference>
<evidence type="ECO:0000259" key="13">
    <source>
        <dbReference type="Pfam" id="PF00676"/>
    </source>
</evidence>
<accession>A0ABD3GSF6</accession>
<dbReference type="Pfam" id="PF00676">
    <property type="entry name" value="E1_dh"/>
    <property type="match status" value="1"/>
</dbReference>
<comment type="cofactor">
    <cofactor evidence="1">
        <name>thiamine diphosphate</name>
        <dbReference type="ChEBI" id="CHEBI:58937"/>
    </cofactor>
</comment>
<dbReference type="GO" id="GO:0003863">
    <property type="term" value="F:branched-chain 2-oxo acid dehydrogenase activity"/>
    <property type="evidence" value="ECO:0007669"/>
    <property type="project" value="UniProtKB-EC"/>
</dbReference>
<comment type="subunit">
    <text evidence="4">Heterotetramer of alpha and beta chains.</text>
</comment>
<evidence type="ECO:0000256" key="8">
    <source>
        <dbReference type="ARBA" id="ARBA00022958"/>
    </source>
</evidence>
<evidence type="ECO:0000256" key="12">
    <source>
        <dbReference type="ARBA" id="ARBA00052792"/>
    </source>
</evidence>
<keyword evidence="9" id="KW-0560">Oxidoreductase</keyword>
<dbReference type="CDD" id="cd02000">
    <property type="entry name" value="TPP_E1_PDC_ADC_BCADC"/>
    <property type="match status" value="1"/>
</dbReference>
<feature type="domain" description="Dehydrogenase E1 component" evidence="13">
    <location>
        <begin position="148"/>
        <end position="445"/>
    </location>
</feature>
<organism evidence="14 15">
    <name type="scientific">Riccia sorocarpa</name>
    <dbReference type="NCBI Taxonomy" id="122646"/>
    <lineage>
        <taxon>Eukaryota</taxon>
        <taxon>Viridiplantae</taxon>
        <taxon>Streptophyta</taxon>
        <taxon>Embryophyta</taxon>
        <taxon>Marchantiophyta</taxon>
        <taxon>Marchantiopsida</taxon>
        <taxon>Marchantiidae</taxon>
        <taxon>Marchantiales</taxon>
        <taxon>Ricciaceae</taxon>
        <taxon>Riccia</taxon>
    </lineage>
</organism>
<evidence type="ECO:0000256" key="5">
    <source>
        <dbReference type="ARBA" id="ARBA00012277"/>
    </source>
</evidence>
<dbReference type="InterPro" id="IPR029061">
    <property type="entry name" value="THDP-binding"/>
</dbReference>
<reference evidence="14 15" key="1">
    <citation type="submission" date="2024-09" db="EMBL/GenBank/DDBJ databases">
        <title>Chromosome-scale assembly of Riccia sorocarpa.</title>
        <authorList>
            <person name="Paukszto L."/>
        </authorList>
    </citation>
    <scope>NUCLEOTIDE SEQUENCE [LARGE SCALE GENOMIC DNA]</scope>
    <source>
        <strain evidence="14">LP-2024</strain>
        <tissue evidence="14">Aerial parts of the thallus</tissue>
    </source>
</reference>
<evidence type="ECO:0000256" key="7">
    <source>
        <dbReference type="ARBA" id="ARBA00022946"/>
    </source>
</evidence>
<keyword evidence="7" id="KW-0809">Transit peptide</keyword>
<evidence type="ECO:0000256" key="9">
    <source>
        <dbReference type="ARBA" id="ARBA00023002"/>
    </source>
</evidence>
<sequence length="485" mass="54418">MASSAVRALMKNSTLKRGATFITSITEARPYSQHGVREFSCGYALWNASGRSSTFESEDLLRNLSKVVPPATRRLSGEPEKAFTDDEDSEVLDYPGAKTTFTHELKFIPENAAEPVPCYRLLNDFGQPLPWAQLPQMDAELARKIYSHMVSLQTMDLIFYEAQRQGRFSFYMTTHGEEAINIATAAALSPEDVLFTQYREPGILMWRGFSLESFANQCFGNRDDLGKGRQMPVHYGSRELNYFTISSPIATQLPQAVGAAYGLKMDNADACAVAYFGDGASSEGDFHGAMNFAAILETPVVFICRNNGWAISTPTNDQFRSDGIVVKGRGYGIRSIRVDGMDALALYSVVKEARRMAIEESRPVLIEALTYRVGHHSTSDDSSKYRNKAEIDHWKLVRDPVLRFRKWIEAHGWWDVDSEKKIRSEARAAVIAAMNKAGRKEKPHLSALFEDVYDSVPSHLKEQDSQLREVIARHPEDYPTDVPTQ</sequence>
<dbReference type="FunFam" id="3.40.50.970:FF:000015">
    <property type="entry name" value="2-oxoisovalerate dehydrogenase subunit alpha"/>
    <property type="match status" value="1"/>
</dbReference>
<name>A0ABD3GSF6_9MARC</name>
<dbReference type="GO" id="GO:0005759">
    <property type="term" value="C:mitochondrial matrix"/>
    <property type="evidence" value="ECO:0007669"/>
    <property type="project" value="UniProtKB-SubCell"/>
</dbReference>
<evidence type="ECO:0000256" key="6">
    <source>
        <dbReference type="ARBA" id="ARBA00022723"/>
    </source>
</evidence>
<evidence type="ECO:0000313" key="14">
    <source>
        <dbReference type="EMBL" id="KAL3682093.1"/>
    </source>
</evidence>
<dbReference type="PANTHER" id="PTHR43380">
    <property type="entry name" value="2-OXOISOVALERATE DEHYDROGENASE SUBUNIT ALPHA, MITOCHONDRIAL"/>
    <property type="match status" value="1"/>
</dbReference>
<comment type="catalytic activity">
    <reaction evidence="12">
        <text>N(6)-[(R)-lipoyl]-L-lysyl-[protein] + 3-methyl-2-oxobutanoate + H(+) = N(6)-[(R)-S(8)-2-methylpropanoyldihydrolipoyl]-L-lysyl-[protein] + CO2</text>
        <dbReference type="Rhea" id="RHEA:13457"/>
        <dbReference type="Rhea" id="RHEA-COMP:10474"/>
        <dbReference type="Rhea" id="RHEA-COMP:10497"/>
        <dbReference type="ChEBI" id="CHEBI:11851"/>
        <dbReference type="ChEBI" id="CHEBI:15378"/>
        <dbReference type="ChEBI" id="CHEBI:16526"/>
        <dbReference type="ChEBI" id="CHEBI:83099"/>
        <dbReference type="ChEBI" id="CHEBI:83142"/>
        <dbReference type="EC" id="1.2.4.4"/>
    </reaction>
</comment>